<keyword evidence="3" id="KW-1185">Reference proteome</keyword>
<sequence length="565" mass="64257">MRAVKRLVFATCLVVVSTILYIRRSGQPGPKLGAYAPACHAGPHPIDGVITRAGKRWDALRLEETISIDDAAAAYRKRRERHPPPGFGAWYRHAKASGAVIVEDFFDQIYNDLEPFWGLDVNTLLARVAVFPDVLTVRNGSVQDVPNEFFRTKIWVEMMSKIPDLPDMDIALNRLDEARVIAPASEIDATLMAASKRRKETMKRPNNSFHETMQQGSSTSSSHVIWNTGMYELRSAIRASCPTPYFVSLPSHAIGSDTTIYLENTIAAKDICHNLELFDQHGALIEPATVDFTTTLFPIFTGSKLPAYNDIVIPEPSYYSDDPSFTGKSFGIDWSTYYPWKTKINGLVWRGGSTGGAAHDNNWKQFHRQRLISRLNASEYDESVYPARPKDERFADWLASVTNVAFTRLFCGDQKTAEDCPSMASRFTIAKPIKMASQYRWKYLPDTDGNSISERFRAFLLSNSAPIKASIFDDWQDHRLIAWKHYIPMRITYNELHDLMAYFLGYDKTCPHDAEGEKIAHEGREWAEKVLRKEDMVIYLHRVLLEYARVMNPERDRLGFVSDLS</sequence>
<protein>
    <recommendedName>
        <fullName evidence="1">Glycosyl transferase CAP10 domain-containing protein</fullName>
    </recommendedName>
</protein>
<dbReference type="PANTHER" id="PTHR12203">
    <property type="entry name" value="KDEL LYS-ASP-GLU-LEU CONTAINING - RELATED"/>
    <property type="match status" value="1"/>
</dbReference>
<feature type="domain" description="Glycosyl transferase CAP10" evidence="1">
    <location>
        <begin position="275"/>
        <end position="554"/>
    </location>
</feature>
<organism evidence="2 3">
    <name type="scientific">Peltaster fructicola</name>
    <dbReference type="NCBI Taxonomy" id="286661"/>
    <lineage>
        <taxon>Eukaryota</taxon>
        <taxon>Fungi</taxon>
        <taxon>Dikarya</taxon>
        <taxon>Ascomycota</taxon>
        <taxon>Pezizomycotina</taxon>
        <taxon>Dothideomycetes</taxon>
        <taxon>Dothideomycetes incertae sedis</taxon>
        <taxon>Peltaster</taxon>
    </lineage>
</organism>
<proteinExistence type="predicted"/>
<accession>A0A6H0XVI1</accession>
<dbReference type="Proteomes" id="UP000503462">
    <property type="component" value="Chromosome 3"/>
</dbReference>
<dbReference type="OrthoDB" id="541052at2759"/>
<name>A0A6H0XVI1_9PEZI</name>
<dbReference type="EMBL" id="CP051141">
    <property type="protein sequence ID" value="QIW98695.1"/>
    <property type="molecule type" value="Genomic_DNA"/>
</dbReference>
<dbReference type="AlphaFoldDB" id="A0A6H0XVI1"/>
<reference evidence="2 3" key="1">
    <citation type="journal article" date="2016" name="Sci. Rep.">
        <title>Peltaster fructicola genome reveals evolution from an invasive phytopathogen to an ectophytic parasite.</title>
        <authorList>
            <person name="Xu C."/>
            <person name="Chen H."/>
            <person name="Gleason M.L."/>
            <person name="Xu J.R."/>
            <person name="Liu H."/>
            <person name="Zhang R."/>
            <person name="Sun G."/>
        </authorList>
    </citation>
    <scope>NUCLEOTIDE SEQUENCE [LARGE SCALE GENOMIC DNA]</scope>
    <source>
        <strain evidence="2 3">LNHT1506</strain>
    </source>
</reference>
<dbReference type="SMART" id="SM00672">
    <property type="entry name" value="CAP10"/>
    <property type="match status" value="1"/>
</dbReference>
<dbReference type="Pfam" id="PF05686">
    <property type="entry name" value="Glyco_transf_90"/>
    <property type="match status" value="1"/>
</dbReference>
<evidence type="ECO:0000259" key="1">
    <source>
        <dbReference type="SMART" id="SM00672"/>
    </source>
</evidence>
<evidence type="ECO:0000313" key="3">
    <source>
        <dbReference type="Proteomes" id="UP000503462"/>
    </source>
</evidence>
<evidence type="ECO:0000313" key="2">
    <source>
        <dbReference type="EMBL" id="QIW98695.1"/>
    </source>
</evidence>
<dbReference type="InterPro" id="IPR006598">
    <property type="entry name" value="CAP10"/>
</dbReference>
<dbReference type="PANTHER" id="PTHR12203:SF22">
    <property type="entry name" value="CAPSULE ASSOCIATED PROTEIN"/>
    <property type="match status" value="1"/>
</dbReference>
<dbReference type="InterPro" id="IPR051091">
    <property type="entry name" value="O-Glucosyltr/Glycosyltrsf_90"/>
</dbReference>
<gene>
    <name evidence="2" type="ORF">AMS68_004213</name>
</gene>